<organism evidence="1 2">
    <name type="scientific">Phytophthora nicotianae P10297</name>
    <dbReference type="NCBI Taxonomy" id="1317064"/>
    <lineage>
        <taxon>Eukaryota</taxon>
        <taxon>Sar</taxon>
        <taxon>Stramenopiles</taxon>
        <taxon>Oomycota</taxon>
        <taxon>Peronosporomycetes</taxon>
        <taxon>Peronosporales</taxon>
        <taxon>Peronosporaceae</taxon>
        <taxon>Phytophthora</taxon>
    </lineage>
</organism>
<feature type="non-terminal residue" evidence="1">
    <location>
        <position position="1"/>
    </location>
</feature>
<reference evidence="1 2" key="1">
    <citation type="submission" date="2013-11" db="EMBL/GenBank/DDBJ databases">
        <title>The Genome Sequence of Phytophthora parasitica P10297.</title>
        <authorList>
            <consortium name="The Broad Institute Genomics Platform"/>
            <person name="Russ C."/>
            <person name="Tyler B."/>
            <person name="Panabieres F."/>
            <person name="Shan W."/>
            <person name="Tripathy S."/>
            <person name="Grunwald N."/>
            <person name="Machado M."/>
            <person name="Johnson C.S."/>
            <person name="Walker B."/>
            <person name="Young S.K."/>
            <person name="Zeng Q."/>
            <person name="Gargeya S."/>
            <person name="Fitzgerald M."/>
            <person name="Haas B."/>
            <person name="Abouelleil A."/>
            <person name="Allen A.W."/>
            <person name="Alvarado L."/>
            <person name="Arachchi H.M."/>
            <person name="Berlin A.M."/>
            <person name="Chapman S.B."/>
            <person name="Gainer-Dewar J."/>
            <person name="Goldberg J."/>
            <person name="Griggs A."/>
            <person name="Gujja S."/>
            <person name="Hansen M."/>
            <person name="Howarth C."/>
            <person name="Imamovic A."/>
            <person name="Ireland A."/>
            <person name="Larimer J."/>
            <person name="McCowan C."/>
            <person name="Murphy C."/>
            <person name="Pearson M."/>
            <person name="Poon T.W."/>
            <person name="Priest M."/>
            <person name="Roberts A."/>
            <person name="Saif S."/>
            <person name="Shea T."/>
            <person name="Sisk P."/>
            <person name="Sykes S."/>
            <person name="Wortman J."/>
            <person name="Nusbaum C."/>
            <person name="Birren B."/>
        </authorList>
    </citation>
    <scope>NUCLEOTIDE SEQUENCE [LARGE SCALE GENOMIC DNA]</scope>
    <source>
        <strain evidence="1 2">P10297</strain>
    </source>
</reference>
<comment type="caution">
    <text evidence="1">The sequence shown here is derived from an EMBL/GenBank/DDBJ whole genome shotgun (WGS) entry which is preliminary data.</text>
</comment>
<name>W2YZH1_PHYNI</name>
<evidence type="ECO:0000313" key="2">
    <source>
        <dbReference type="Proteomes" id="UP000018948"/>
    </source>
</evidence>
<dbReference type="AlphaFoldDB" id="W2YZH1"/>
<dbReference type="OrthoDB" id="111556at2759"/>
<evidence type="ECO:0000313" key="1">
    <source>
        <dbReference type="EMBL" id="ETP39354.1"/>
    </source>
</evidence>
<gene>
    <name evidence="1" type="ORF">F442_13182</name>
</gene>
<sequence length="453" mass="51686">LSLRLRPLKAHFRIDHPCASTSERSAMEERFSDSDTLPESVQLLDMFLEDMNQLDTLQSKVIAPKLQSRAAASNSMPAKPFDLDAIGQQHLSAHRGTAAKLLPKKKRHSWRRRKEELSKLRQQTEAMETHVIFLQMKKRGQRGYVLDSKDTQWEVTSLVEQRRLQGALHENDILKGKVRANSQVLAALQAALSAVSLQESFANVTSTTCPPCAAMEESQRLPINNNIFGMLETRVDQRFQEFHTILHQLQHFPTAVDTVDVQMCSEEDGADPVMEYKSVQMLPFDDEAVSSAMWSFIHQHKMPQGKVSHIVRRSKNTYVFNSRVVLRLDNDTHLLAYSDSVMKRDTVSEGTVMLGESSTRWSAYRGDSKLWSYNSRESLWFVIRRHSLGPNGLPQQFGCQFNAHVRSRAVKQETAGTSSSRHAVVMPLYREIIDSQRQFLENWLWDSMRASAS</sequence>
<dbReference type="Proteomes" id="UP000018948">
    <property type="component" value="Unassembled WGS sequence"/>
</dbReference>
<protein>
    <submittedName>
        <fullName evidence="1">Uncharacterized protein</fullName>
    </submittedName>
</protein>
<proteinExistence type="predicted"/>
<dbReference type="EMBL" id="ANIY01002743">
    <property type="protein sequence ID" value="ETP39354.1"/>
    <property type="molecule type" value="Genomic_DNA"/>
</dbReference>
<accession>W2YZH1</accession>